<proteinExistence type="predicted"/>
<evidence type="ECO:0000313" key="1">
    <source>
        <dbReference type="EnsemblMetazoa" id="GPAI008025-PA"/>
    </source>
</evidence>
<evidence type="ECO:0000313" key="2">
    <source>
        <dbReference type="Proteomes" id="UP000092445"/>
    </source>
</evidence>
<protein>
    <submittedName>
        <fullName evidence="1">Uncharacterized protein</fullName>
    </submittedName>
</protein>
<organism evidence="1 2">
    <name type="scientific">Glossina pallidipes</name>
    <name type="common">Tsetse fly</name>
    <dbReference type="NCBI Taxonomy" id="7398"/>
    <lineage>
        <taxon>Eukaryota</taxon>
        <taxon>Metazoa</taxon>
        <taxon>Ecdysozoa</taxon>
        <taxon>Arthropoda</taxon>
        <taxon>Hexapoda</taxon>
        <taxon>Insecta</taxon>
        <taxon>Pterygota</taxon>
        <taxon>Neoptera</taxon>
        <taxon>Endopterygota</taxon>
        <taxon>Diptera</taxon>
        <taxon>Brachycera</taxon>
        <taxon>Muscomorpha</taxon>
        <taxon>Hippoboscoidea</taxon>
        <taxon>Glossinidae</taxon>
        <taxon>Glossina</taxon>
    </lineage>
</organism>
<name>A0A1A9Z9T7_GLOPL</name>
<reference evidence="2" key="1">
    <citation type="submission" date="2014-03" db="EMBL/GenBank/DDBJ databases">
        <authorList>
            <person name="Aksoy S."/>
            <person name="Warren W."/>
            <person name="Wilson R.K."/>
        </authorList>
    </citation>
    <scope>NUCLEOTIDE SEQUENCE [LARGE SCALE GENOMIC DNA]</scope>
    <source>
        <strain evidence="2">IAEA</strain>
    </source>
</reference>
<reference evidence="1" key="2">
    <citation type="submission" date="2020-05" db="UniProtKB">
        <authorList>
            <consortium name="EnsemblMetazoa"/>
        </authorList>
    </citation>
    <scope>IDENTIFICATION</scope>
    <source>
        <strain evidence="1">IAEA</strain>
    </source>
</reference>
<dbReference type="EnsemblMetazoa" id="GPAI008025-RA">
    <property type="protein sequence ID" value="GPAI008025-PA"/>
    <property type="gene ID" value="GPAI008025"/>
</dbReference>
<dbReference type="VEuPathDB" id="VectorBase:GPAI008025"/>
<dbReference type="Proteomes" id="UP000092445">
    <property type="component" value="Unassembled WGS sequence"/>
</dbReference>
<sequence length="137" mass="15919">MYDIIMFVTRKNPDDEQQIFKTLQHFIIRHLMHTNTNECNCLYTLLGWDVGAIRKRVDILSGGVSIINTAGEWEFTNLVIVTATIINMHQTFHYIYKRFDLILFDTFVSTVTMSFFAASNGTSRISMGLKRFLKLKN</sequence>
<accession>A0A1A9Z9T7</accession>
<dbReference type="AlphaFoldDB" id="A0A1A9Z9T7"/>
<keyword evidence="2" id="KW-1185">Reference proteome</keyword>